<evidence type="ECO:0000313" key="2">
    <source>
        <dbReference type="EMBL" id="KIW18093.1"/>
    </source>
</evidence>
<proteinExistence type="predicted"/>
<organism evidence="2 3">
    <name type="scientific">Exophiala spinifera</name>
    <dbReference type="NCBI Taxonomy" id="91928"/>
    <lineage>
        <taxon>Eukaryota</taxon>
        <taxon>Fungi</taxon>
        <taxon>Dikarya</taxon>
        <taxon>Ascomycota</taxon>
        <taxon>Pezizomycotina</taxon>
        <taxon>Eurotiomycetes</taxon>
        <taxon>Chaetothyriomycetidae</taxon>
        <taxon>Chaetothyriales</taxon>
        <taxon>Herpotrichiellaceae</taxon>
        <taxon>Exophiala</taxon>
    </lineage>
</organism>
<sequence length="369" mass="41415">MGTKSPDYSRFSQSINVPFTAWSPDHNMAITVTVTNKSTNQSSDVDNVCLDTGSAIFALSKRFVPDFPTGPELDQLPDGKVAYTSDTVWKGKWFPLRISFEGENKVQIVSEIEALVVTDESYQNTHYMGIGFGIYNEVEVHNDPGNNPMLAVKQYNGEPIDTRTFRRGYILHKRSVEIGLTAENTKDFKYMALTRSLPNDATRKPEWFCNRPSCAIRIKGIADDWHSGAALIDTGVWFMDINIPGYQGPKEMTAGVDVDIRFPDQDSDLPGYSFKWSGVWGDGNPQSITVKPPYDKSETKAFVNTSQSLYDRLVTLYDPEGAVFGTRGWTELETTEDARLSELERQKKAAKVAEEAKQKAEEEKEEEAQ</sequence>
<dbReference type="RefSeq" id="XP_016238309.1">
    <property type="nucleotide sequence ID" value="XM_016376739.1"/>
</dbReference>
<name>A0A0D2BGI4_9EURO</name>
<dbReference type="AlphaFoldDB" id="A0A0D2BGI4"/>
<protein>
    <recommendedName>
        <fullName evidence="4">Peptidase A1 domain-containing protein</fullName>
    </recommendedName>
</protein>
<dbReference type="STRING" id="91928.A0A0D2BGI4"/>
<keyword evidence="3" id="KW-1185">Reference proteome</keyword>
<dbReference type="EMBL" id="KN847493">
    <property type="protein sequence ID" value="KIW18093.1"/>
    <property type="molecule type" value="Genomic_DNA"/>
</dbReference>
<feature type="region of interest" description="Disordered" evidence="1">
    <location>
        <begin position="348"/>
        <end position="369"/>
    </location>
</feature>
<reference evidence="2 3" key="1">
    <citation type="submission" date="2015-01" db="EMBL/GenBank/DDBJ databases">
        <title>The Genome Sequence of Exophiala spinifera CBS89968.</title>
        <authorList>
            <consortium name="The Broad Institute Genomics Platform"/>
            <person name="Cuomo C."/>
            <person name="de Hoog S."/>
            <person name="Gorbushina A."/>
            <person name="Stielow B."/>
            <person name="Teixiera M."/>
            <person name="Abouelleil A."/>
            <person name="Chapman S.B."/>
            <person name="Priest M."/>
            <person name="Young S.K."/>
            <person name="Wortman J."/>
            <person name="Nusbaum C."/>
            <person name="Birren B."/>
        </authorList>
    </citation>
    <scope>NUCLEOTIDE SEQUENCE [LARGE SCALE GENOMIC DNA]</scope>
    <source>
        <strain evidence="2 3">CBS 89968</strain>
    </source>
</reference>
<feature type="compositionally biased region" description="Basic and acidic residues" evidence="1">
    <location>
        <begin position="348"/>
        <end position="362"/>
    </location>
</feature>
<gene>
    <name evidence="2" type="ORF">PV08_02380</name>
</gene>
<evidence type="ECO:0000313" key="3">
    <source>
        <dbReference type="Proteomes" id="UP000053328"/>
    </source>
</evidence>
<dbReference type="HOGENOM" id="CLU_750130_0_0_1"/>
<dbReference type="VEuPathDB" id="FungiDB:PV08_02380"/>
<dbReference type="OrthoDB" id="5291209at2759"/>
<evidence type="ECO:0008006" key="4">
    <source>
        <dbReference type="Google" id="ProtNLM"/>
    </source>
</evidence>
<evidence type="ECO:0000256" key="1">
    <source>
        <dbReference type="SAM" id="MobiDB-lite"/>
    </source>
</evidence>
<dbReference type="Proteomes" id="UP000053328">
    <property type="component" value="Unassembled WGS sequence"/>
</dbReference>
<accession>A0A0D2BGI4</accession>
<dbReference type="GeneID" id="27329463"/>